<reference evidence="1" key="1">
    <citation type="submission" date="2022-10" db="EMBL/GenBank/DDBJ databases">
        <title>The complete genomes of actinobacterial strains from the NBC collection.</title>
        <authorList>
            <person name="Joergensen T.S."/>
            <person name="Alvarez Arevalo M."/>
            <person name="Sterndorff E.B."/>
            <person name="Faurdal D."/>
            <person name="Vuksanovic O."/>
            <person name="Mourched A.-S."/>
            <person name="Charusanti P."/>
            <person name="Shaw S."/>
            <person name="Blin K."/>
            <person name="Weber T."/>
        </authorList>
    </citation>
    <scope>NUCLEOTIDE SEQUENCE</scope>
    <source>
        <strain evidence="1">NBC_00119</strain>
    </source>
</reference>
<sequence>MSASEGYGTHPEEIAALLEAVGESMMVLSFREDRSFAALSVERFGAVGSTRLDWSGAVVIERCESFDAAELRRLMASCAGADELAVVFWSNLAVPSVAVEAALVAGHAEAVLECSPECWIYLTDSGVLIEFQDGEGFTAGRVPH</sequence>
<protein>
    <submittedName>
        <fullName evidence="1">Uncharacterized protein</fullName>
    </submittedName>
</protein>
<dbReference type="EMBL" id="CP108195">
    <property type="protein sequence ID" value="WTS11351.1"/>
    <property type="molecule type" value="Genomic_DNA"/>
</dbReference>
<dbReference type="AlphaFoldDB" id="A0AAU1U0J6"/>
<gene>
    <name evidence="1" type="ORF">OHU69_09890</name>
</gene>
<accession>A0AAU1U0J6</accession>
<name>A0AAU1U0J6_9ACTN</name>
<evidence type="ECO:0000313" key="1">
    <source>
        <dbReference type="EMBL" id="WTS11351.1"/>
    </source>
</evidence>
<proteinExistence type="predicted"/>
<organism evidence="1">
    <name type="scientific">Streptomyces sp. NBC_00119</name>
    <dbReference type="NCBI Taxonomy" id="2975659"/>
    <lineage>
        <taxon>Bacteria</taxon>
        <taxon>Bacillati</taxon>
        <taxon>Actinomycetota</taxon>
        <taxon>Actinomycetes</taxon>
        <taxon>Kitasatosporales</taxon>
        <taxon>Streptomycetaceae</taxon>
        <taxon>Streptomyces</taxon>
    </lineage>
</organism>